<sequence length="487" mass="54473">MKIIKSIAILSTVTVLVSLQSCKKYLDEVPDNRTEITTVAKVAQLTATAYPTAHYITFAEAASDNTEEKEKGVGSLNEAWDKPYYWEDLSGTPTNSAGSYWNGCYEAIAAANQALQAIQDGNFGDAVLPYKGEALVARAYAHFMLAVFFAKPYEKGGANSSPGIPYVTEPETQPIKQYSRGTVQETYDKIKKDLEEGLPLLSASAYTVPKYHFTPSAAHAFASRFYLFLGEWQKVIDHANLTVPGNDFVNNMRPVSTTLYEMTNNDFRANYTKTEQRTAIMLGNAYSTYTYENTPNHGIGNKLVTMFTSPNVTGKILANKVYQWSAGNYNTLKYLYYFFYTGPGIGFPYLVVPLLTADETLMNRAEAYAQLGLNDAALKDINDFMKVRIRGYNANTDVVTLAKIKVFYNIDDPKEGLIRTILDSKKAEFLEEGIRWMDIVRTGITVRHNVYSNVGVESFMELKPGDPRRLFQLPTEVKLSGVEQNPR</sequence>
<protein>
    <submittedName>
        <fullName evidence="8">RagB/SusD family nutrient uptake outer membrane protein</fullName>
    </submittedName>
</protein>
<comment type="subcellular location">
    <subcellularLocation>
        <location evidence="1">Cell outer membrane</location>
    </subcellularLocation>
</comment>
<evidence type="ECO:0000259" key="6">
    <source>
        <dbReference type="Pfam" id="PF07980"/>
    </source>
</evidence>
<dbReference type="Proteomes" id="UP000594759">
    <property type="component" value="Chromosome"/>
</dbReference>
<organism evidence="8 9">
    <name type="scientific">Pedobacter endophyticus</name>
    <dbReference type="NCBI Taxonomy" id="2789740"/>
    <lineage>
        <taxon>Bacteria</taxon>
        <taxon>Pseudomonadati</taxon>
        <taxon>Bacteroidota</taxon>
        <taxon>Sphingobacteriia</taxon>
        <taxon>Sphingobacteriales</taxon>
        <taxon>Sphingobacteriaceae</taxon>
        <taxon>Pedobacter</taxon>
    </lineage>
</organism>
<dbReference type="InterPro" id="IPR033985">
    <property type="entry name" value="SusD-like_N"/>
</dbReference>
<comment type="similarity">
    <text evidence="2">Belongs to the SusD family.</text>
</comment>
<dbReference type="SUPFAM" id="SSF48452">
    <property type="entry name" value="TPR-like"/>
    <property type="match status" value="1"/>
</dbReference>
<reference evidence="8 9" key="1">
    <citation type="submission" date="2020-11" db="EMBL/GenBank/DDBJ databases">
        <title>Pedobacter endophytica, an endophytic bacteria isolated form Carex pumila.</title>
        <authorList>
            <person name="Peng Y."/>
            <person name="Jiang L."/>
            <person name="Lee J."/>
        </authorList>
    </citation>
    <scope>NUCLEOTIDE SEQUENCE [LARGE SCALE GENOMIC DNA]</scope>
    <source>
        <strain evidence="8 9">JBR3-12</strain>
    </source>
</reference>
<dbReference type="GO" id="GO:0009279">
    <property type="term" value="C:cell outer membrane"/>
    <property type="evidence" value="ECO:0007669"/>
    <property type="project" value="UniProtKB-SubCell"/>
</dbReference>
<feature type="domain" description="RagB/SusD" evidence="6">
    <location>
        <begin position="352"/>
        <end position="447"/>
    </location>
</feature>
<dbReference type="InterPro" id="IPR011990">
    <property type="entry name" value="TPR-like_helical_dom_sf"/>
</dbReference>
<dbReference type="EMBL" id="CP064939">
    <property type="protein sequence ID" value="QPH38509.1"/>
    <property type="molecule type" value="Genomic_DNA"/>
</dbReference>
<gene>
    <name evidence="8" type="ORF">IZT61_15655</name>
</gene>
<dbReference type="InterPro" id="IPR012944">
    <property type="entry name" value="SusD_RagB_dom"/>
</dbReference>
<feature type="domain" description="SusD-like N-terminal" evidence="7">
    <location>
        <begin position="24"/>
        <end position="227"/>
    </location>
</feature>
<dbReference type="Pfam" id="PF07980">
    <property type="entry name" value="SusD_RagB"/>
    <property type="match status" value="1"/>
</dbReference>
<keyword evidence="5" id="KW-0998">Cell outer membrane</keyword>
<evidence type="ECO:0000256" key="1">
    <source>
        <dbReference type="ARBA" id="ARBA00004442"/>
    </source>
</evidence>
<evidence type="ECO:0000256" key="4">
    <source>
        <dbReference type="ARBA" id="ARBA00023136"/>
    </source>
</evidence>
<dbReference type="PROSITE" id="PS51257">
    <property type="entry name" value="PROKAR_LIPOPROTEIN"/>
    <property type="match status" value="1"/>
</dbReference>
<evidence type="ECO:0000256" key="3">
    <source>
        <dbReference type="ARBA" id="ARBA00022729"/>
    </source>
</evidence>
<evidence type="ECO:0000313" key="9">
    <source>
        <dbReference type="Proteomes" id="UP000594759"/>
    </source>
</evidence>
<dbReference type="AlphaFoldDB" id="A0A7U3SQ27"/>
<keyword evidence="9" id="KW-1185">Reference proteome</keyword>
<dbReference type="KEGG" id="pex:IZT61_15655"/>
<dbReference type="RefSeq" id="WP_196097989.1">
    <property type="nucleotide sequence ID" value="NZ_CP064939.1"/>
</dbReference>
<keyword evidence="4" id="KW-0472">Membrane</keyword>
<evidence type="ECO:0000256" key="5">
    <source>
        <dbReference type="ARBA" id="ARBA00023237"/>
    </source>
</evidence>
<evidence type="ECO:0000259" key="7">
    <source>
        <dbReference type="Pfam" id="PF14322"/>
    </source>
</evidence>
<evidence type="ECO:0000313" key="8">
    <source>
        <dbReference type="EMBL" id="QPH38509.1"/>
    </source>
</evidence>
<proteinExistence type="inferred from homology"/>
<evidence type="ECO:0000256" key="2">
    <source>
        <dbReference type="ARBA" id="ARBA00006275"/>
    </source>
</evidence>
<accession>A0A7U3SQ27</accession>
<name>A0A7U3SQ27_9SPHI</name>
<dbReference type="Gene3D" id="1.25.40.390">
    <property type="match status" value="1"/>
</dbReference>
<dbReference type="Pfam" id="PF14322">
    <property type="entry name" value="SusD-like_3"/>
    <property type="match status" value="1"/>
</dbReference>
<keyword evidence="3" id="KW-0732">Signal</keyword>